<accession>A0A835YY36</accession>
<dbReference type="AlphaFoldDB" id="A0A835YY36"/>
<sequence>MGRRAALAFDTGVSILVNRTSAHDDHISVRQLRGYVKDTDRGFAIRRGDATASLHVDDDRLYRFSDVGDFDDEPIDQVPLSFVFRKCSANLYFGRVGAGGDGDGYEREWLSLQEWQDEASMYGSVDLFLRARSADQYLVGTIGTLNHPVLTLNSNCYVSEQDARAASMCVSPAAVTGDDLVQMQQTLTQCAAWARAGGFLIEWDALSAETLHCELVARYEN</sequence>
<gene>
    <name evidence="1" type="ORF">JKP88DRAFT_247474</name>
</gene>
<reference evidence="1" key="1">
    <citation type="submission" date="2021-02" db="EMBL/GenBank/DDBJ databases">
        <title>First Annotated Genome of the Yellow-green Alga Tribonema minus.</title>
        <authorList>
            <person name="Mahan K.M."/>
        </authorList>
    </citation>
    <scope>NUCLEOTIDE SEQUENCE</scope>
    <source>
        <strain evidence="1">UTEX B ZZ1240</strain>
    </source>
</reference>
<evidence type="ECO:0000313" key="2">
    <source>
        <dbReference type="Proteomes" id="UP000664859"/>
    </source>
</evidence>
<protein>
    <submittedName>
        <fullName evidence="1">Uncharacterized protein</fullName>
    </submittedName>
</protein>
<organism evidence="1 2">
    <name type="scientific">Tribonema minus</name>
    <dbReference type="NCBI Taxonomy" id="303371"/>
    <lineage>
        <taxon>Eukaryota</taxon>
        <taxon>Sar</taxon>
        <taxon>Stramenopiles</taxon>
        <taxon>Ochrophyta</taxon>
        <taxon>PX clade</taxon>
        <taxon>Xanthophyceae</taxon>
        <taxon>Tribonematales</taxon>
        <taxon>Tribonemataceae</taxon>
        <taxon>Tribonema</taxon>
    </lineage>
</organism>
<dbReference type="Proteomes" id="UP000664859">
    <property type="component" value="Unassembled WGS sequence"/>
</dbReference>
<dbReference type="EMBL" id="JAFCMP010000479">
    <property type="protein sequence ID" value="KAG5179269.1"/>
    <property type="molecule type" value="Genomic_DNA"/>
</dbReference>
<name>A0A835YY36_9STRA</name>
<proteinExistence type="predicted"/>
<evidence type="ECO:0000313" key="1">
    <source>
        <dbReference type="EMBL" id="KAG5179269.1"/>
    </source>
</evidence>
<comment type="caution">
    <text evidence="1">The sequence shown here is derived from an EMBL/GenBank/DDBJ whole genome shotgun (WGS) entry which is preliminary data.</text>
</comment>
<keyword evidence="2" id="KW-1185">Reference proteome</keyword>